<dbReference type="GO" id="GO:0033617">
    <property type="term" value="P:mitochondrial respiratory chain complex IV assembly"/>
    <property type="evidence" value="ECO:0007669"/>
    <property type="project" value="TreeGrafter"/>
</dbReference>
<dbReference type="STRING" id="278856.A0A212EWF4"/>
<organism evidence="5 6">
    <name type="scientific">Danaus plexippus plexippus</name>
    <dbReference type="NCBI Taxonomy" id="278856"/>
    <lineage>
        <taxon>Eukaryota</taxon>
        <taxon>Metazoa</taxon>
        <taxon>Ecdysozoa</taxon>
        <taxon>Arthropoda</taxon>
        <taxon>Hexapoda</taxon>
        <taxon>Insecta</taxon>
        <taxon>Pterygota</taxon>
        <taxon>Neoptera</taxon>
        <taxon>Endopterygota</taxon>
        <taxon>Lepidoptera</taxon>
        <taxon>Glossata</taxon>
        <taxon>Ditrysia</taxon>
        <taxon>Papilionoidea</taxon>
        <taxon>Nymphalidae</taxon>
        <taxon>Danainae</taxon>
        <taxon>Danaini</taxon>
        <taxon>Danaina</taxon>
        <taxon>Danaus</taxon>
        <taxon>Danaus</taxon>
    </lineage>
</organism>
<keyword evidence="4" id="KW-1015">Disulfide bond</keyword>
<accession>A0A212EWF4</accession>
<proteinExistence type="inferred from homology"/>
<evidence type="ECO:0000256" key="4">
    <source>
        <dbReference type="ARBA" id="ARBA00023157"/>
    </source>
</evidence>
<dbReference type="Pfam" id="PF10203">
    <property type="entry name" value="Pet191_N"/>
    <property type="match status" value="1"/>
</dbReference>
<dbReference type="PANTHER" id="PTHR28627">
    <property type="entry name" value="CYTOCHROME C OXIDASE ASSEMBLY FACTOR 5"/>
    <property type="match status" value="1"/>
</dbReference>
<reference evidence="5 6" key="1">
    <citation type="journal article" date="2011" name="Cell">
        <title>The monarch butterfly genome yields insights into long-distance migration.</title>
        <authorList>
            <person name="Zhan S."/>
            <person name="Merlin C."/>
            <person name="Boore J.L."/>
            <person name="Reppert S.M."/>
        </authorList>
    </citation>
    <scope>NUCLEOTIDE SEQUENCE [LARGE SCALE GENOMIC DNA]</scope>
    <source>
        <strain evidence="5">F-2</strain>
    </source>
</reference>
<dbReference type="EMBL" id="AGBW02012034">
    <property type="protein sequence ID" value="OWR45774.1"/>
    <property type="molecule type" value="Genomic_DNA"/>
</dbReference>
<comment type="similarity">
    <text evidence="2">Belongs to the PET191 family.</text>
</comment>
<dbReference type="KEGG" id="dpl:KGM_214539"/>
<dbReference type="eggNOG" id="KOG4114">
    <property type="taxonomic scope" value="Eukaryota"/>
</dbReference>
<dbReference type="OrthoDB" id="282149at2759"/>
<evidence type="ECO:0000256" key="3">
    <source>
        <dbReference type="ARBA" id="ARBA00021904"/>
    </source>
</evidence>
<dbReference type="InterPro" id="IPR018793">
    <property type="entry name" value="Cyt_c_oxidase_assmbl_Pet191"/>
</dbReference>
<sequence>MVVFGPDEVGLVDTSPCAGIRADLKLCLLNSDCCKEHKKTPRECLKDGLVPNECLQLRQSFFECKRSLLDNRRRFRGHKGY</sequence>
<comment type="function">
    <text evidence="1">Involved in an early step of the mitochondrial complex IV assembly process.</text>
</comment>
<dbReference type="AlphaFoldDB" id="A0A212EWF4"/>
<comment type="caution">
    <text evidence="5">The sequence shown here is derived from an EMBL/GenBank/DDBJ whole genome shotgun (WGS) entry which is preliminary data.</text>
</comment>
<evidence type="ECO:0000256" key="2">
    <source>
        <dbReference type="ARBA" id="ARBA00007785"/>
    </source>
</evidence>
<gene>
    <name evidence="5" type="ORF">KGM_214539</name>
</gene>
<evidence type="ECO:0000256" key="1">
    <source>
        <dbReference type="ARBA" id="ARBA00003186"/>
    </source>
</evidence>
<name>A0A212EWF4_DANPL</name>
<dbReference type="PANTHER" id="PTHR28627:SF1">
    <property type="entry name" value="CYTOCHROME C OXIDASE ASSEMBLY FACTOR 5"/>
    <property type="match status" value="1"/>
</dbReference>
<evidence type="ECO:0000313" key="6">
    <source>
        <dbReference type="Proteomes" id="UP000007151"/>
    </source>
</evidence>
<dbReference type="GO" id="GO:0005739">
    <property type="term" value="C:mitochondrion"/>
    <property type="evidence" value="ECO:0007669"/>
    <property type="project" value="TreeGrafter"/>
</dbReference>
<dbReference type="FunCoup" id="A0A212EWF4">
    <property type="interactions" value="357"/>
</dbReference>
<keyword evidence="6" id="KW-1185">Reference proteome</keyword>
<dbReference type="Proteomes" id="UP000007151">
    <property type="component" value="Unassembled WGS sequence"/>
</dbReference>
<evidence type="ECO:0000313" key="5">
    <source>
        <dbReference type="EMBL" id="OWR45774.1"/>
    </source>
</evidence>
<protein>
    <recommendedName>
        <fullName evidence="3">Cytochrome c oxidase assembly factor 5</fullName>
    </recommendedName>
</protein>